<accession>A0A1I7WEE2</accession>
<dbReference type="WBParaSite" id="Hba_03321">
    <property type="protein sequence ID" value="Hba_03321"/>
    <property type="gene ID" value="Hba_03321"/>
</dbReference>
<organism evidence="1 2">
    <name type="scientific">Heterorhabditis bacteriophora</name>
    <name type="common">Entomopathogenic nematode worm</name>
    <dbReference type="NCBI Taxonomy" id="37862"/>
    <lineage>
        <taxon>Eukaryota</taxon>
        <taxon>Metazoa</taxon>
        <taxon>Ecdysozoa</taxon>
        <taxon>Nematoda</taxon>
        <taxon>Chromadorea</taxon>
        <taxon>Rhabditida</taxon>
        <taxon>Rhabditina</taxon>
        <taxon>Rhabditomorpha</taxon>
        <taxon>Strongyloidea</taxon>
        <taxon>Heterorhabditidae</taxon>
        <taxon>Heterorhabditis</taxon>
    </lineage>
</organism>
<dbReference type="AlphaFoldDB" id="A0A1I7WEE2"/>
<sequence>MSFNTFFLMYANFFQTQNAYFFTIS</sequence>
<keyword evidence="1" id="KW-1185">Reference proteome</keyword>
<dbReference type="Proteomes" id="UP000095283">
    <property type="component" value="Unplaced"/>
</dbReference>
<evidence type="ECO:0000313" key="2">
    <source>
        <dbReference type="WBParaSite" id="Hba_03321"/>
    </source>
</evidence>
<evidence type="ECO:0000313" key="1">
    <source>
        <dbReference type="Proteomes" id="UP000095283"/>
    </source>
</evidence>
<name>A0A1I7WEE2_HETBA</name>
<protein>
    <submittedName>
        <fullName evidence="2">Uncharacterized protein</fullName>
    </submittedName>
</protein>
<reference evidence="2" key="1">
    <citation type="submission" date="2016-11" db="UniProtKB">
        <authorList>
            <consortium name="WormBaseParasite"/>
        </authorList>
    </citation>
    <scope>IDENTIFICATION</scope>
</reference>
<proteinExistence type="predicted"/>